<proteinExistence type="predicted"/>
<organism evidence="1">
    <name type="scientific">CrAss-like virus sp. ctRQZ5</name>
    <dbReference type="NCBI Taxonomy" id="2826824"/>
    <lineage>
        <taxon>Viruses</taxon>
        <taxon>Duplodnaviria</taxon>
        <taxon>Heunggongvirae</taxon>
        <taxon>Uroviricota</taxon>
        <taxon>Caudoviricetes</taxon>
        <taxon>Crassvirales</taxon>
    </lineage>
</organism>
<protein>
    <submittedName>
        <fullName evidence="1">Uncharacterized protein</fullName>
    </submittedName>
</protein>
<reference evidence="1" key="1">
    <citation type="journal article" date="2021" name="Proc. Natl. Acad. Sci. U.S.A.">
        <title>A Catalog of Tens of Thousands of Viruses from Human Metagenomes Reveals Hidden Associations with Chronic Diseases.</title>
        <authorList>
            <person name="Tisza M.J."/>
            <person name="Buck C.B."/>
        </authorList>
    </citation>
    <scope>NUCLEOTIDE SEQUENCE</scope>
    <source>
        <strain evidence="1">CtRQZ5</strain>
    </source>
</reference>
<name>A0A8S5LY48_9CAUD</name>
<dbReference type="EMBL" id="BK014764">
    <property type="protein sequence ID" value="DAD74731.1"/>
    <property type="molecule type" value="Genomic_DNA"/>
</dbReference>
<evidence type="ECO:0000313" key="1">
    <source>
        <dbReference type="EMBL" id="DAD74731.1"/>
    </source>
</evidence>
<sequence>MIAYFTRSYINIYFISLTYYRSFMFSVCI</sequence>
<accession>A0A8S5LY48</accession>